<dbReference type="SUPFAM" id="SSF55729">
    <property type="entry name" value="Acyl-CoA N-acyltransferases (Nat)"/>
    <property type="match status" value="1"/>
</dbReference>
<dbReference type="InterPro" id="IPR016181">
    <property type="entry name" value="Acyl_CoA_acyltransferase"/>
</dbReference>
<dbReference type="PANTHER" id="PTHR47237:SF2">
    <property type="entry name" value="BLL4206 PROTEIN"/>
    <property type="match status" value="1"/>
</dbReference>
<name>A0AAW5R2N9_9HYPH</name>
<evidence type="ECO:0000313" key="3">
    <source>
        <dbReference type="Proteomes" id="UP001320898"/>
    </source>
</evidence>
<dbReference type="PROSITE" id="PS51186">
    <property type="entry name" value="GNAT"/>
    <property type="match status" value="1"/>
</dbReference>
<dbReference type="Proteomes" id="UP001320898">
    <property type="component" value="Unassembled WGS sequence"/>
</dbReference>
<dbReference type="AlphaFoldDB" id="A0AAW5R2N9"/>
<dbReference type="GO" id="GO:0016747">
    <property type="term" value="F:acyltransferase activity, transferring groups other than amino-acyl groups"/>
    <property type="evidence" value="ECO:0007669"/>
    <property type="project" value="InterPro"/>
</dbReference>
<dbReference type="EMBL" id="JALIDZ010000006">
    <property type="protein sequence ID" value="MCT8972928.1"/>
    <property type="molecule type" value="Genomic_DNA"/>
</dbReference>
<evidence type="ECO:0000259" key="1">
    <source>
        <dbReference type="PROSITE" id="PS51186"/>
    </source>
</evidence>
<gene>
    <name evidence="2" type="ORF">MUB46_13770</name>
</gene>
<protein>
    <submittedName>
        <fullName evidence="2">GNAT family N-acetyltransferase</fullName>
        <ecNumber evidence="2">2.3.1.-</ecNumber>
    </submittedName>
</protein>
<organism evidence="2 3">
    <name type="scientific">Microbaculum marinisediminis</name>
    <dbReference type="NCBI Taxonomy" id="2931392"/>
    <lineage>
        <taxon>Bacteria</taxon>
        <taxon>Pseudomonadati</taxon>
        <taxon>Pseudomonadota</taxon>
        <taxon>Alphaproteobacteria</taxon>
        <taxon>Hyphomicrobiales</taxon>
        <taxon>Tepidamorphaceae</taxon>
        <taxon>Microbaculum</taxon>
    </lineage>
</organism>
<dbReference type="InterPro" id="IPR041496">
    <property type="entry name" value="YitH/HolE_GNAT"/>
</dbReference>
<dbReference type="Gene3D" id="3.40.630.90">
    <property type="match status" value="1"/>
</dbReference>
<reference evidence="2 3" key="1">
    <citation type="submission" date="2022-04" db="EMBL/GenBank/DDBJ databases">
        <authorList>
            <person name="Ye Y.-Q."/>
            <person name="Du Z.-J."/>
        </authorList>
    </citation>
    <scope>NUCLEOTIDE SEQUENCE [LARGE SCALE GENOMIC DNA]</scope>
    <source>
        <strain evidence="2 3">A6E488</strain>
    </source>
</reference>
<dbReference type="InterPro" id="IPR000182">
    <property type="entry name" value="GNAT_dom"/>
</dbReference>
<dbReference type="RefSeq" id="WP_261616513.1">
    <property type="nucleotide sequence ID" value="NZ_JALIDZ010000006.1"/>
</dbReference>
<dbReference type="EC" id="2.3.1.-" evidence="2"/>
<accession>A0AAW5R2N9</accession>
<keyword evidence="2" id="KW-0808">Transferase</keyword>
<feature type="domain" description="N-acetyltransferase" evidence="1">
    <location>
        <begin position="5"/>
        <end position="147"/>
    </location>
</feature>
<keyword evidence="3" id="KW-1185">Reference proteome</keyword>
<evidence type="ECO:0000313" key="2">
    <source>
        <dbReference type="EMBL" id="MCT8972928.1"/>
    </source>
</evidence>
<sequence length="274" mass="29211">MALTDGLREIVLSADDMVGALALSDEAGWNQTADDWRIFMESGEAYGVRAGDRLVASAAVLPFDGGIGWISMVLVTADWRRRGLASHLMNRCIAALRARGAASLLDATPEGAHVYGQLGFATQCAMVRWRGQGQGKGGAMPVTPRLRQRLLERDRDVFGGDRGILLESFMDRDGSFVVSSDDDFAIVRRGRKAMQIGPLVAGSADAGKALLEQAIAIAEGPVIVDLLDAGSALAPVLEAHGFEAFRTFERMILDRDALPGQPSALMVAIGPEFG</sequence>
<comment type="caution">
    <text evidence="2">The sequence shown here is derived from an EMBL/GenBank/DDBJ whole genome shotgun (WGS) entry which is preliminary data.</text>
</comment>
<dbReference type="InterPro" id="IPR052729">
    <property type="entry name" value="Acyl/Acetyltrans_Enzymes"/>
</dbReference>
<dbReference type="PANTHER" id="PTHR47237">
    <property type="entry name" value="SLL0310 PROTEIN"/>
    <property type="match status" value="1"/>
</dbReference>
<dbReference type="Pfam" id="PF00583">
    <property type="entry name" value="Acetyltransf_1"/>
    <property type="match status" value="1"/>
</dbReference>
<proteinExistence type="predicted"/>
<keyword evidence="2" id="KW-0012">Acyltransferase</keyword>
<dbReference type="Gene3D" id="3.40.630.30">
    <property type="match status" value="1"/>
</dbReference>
<dbReference type="CDD" id="cd04301">
    <property type="entry name" value="NAT_SF"/>
    <property type="match status" value="1"/>
</dbReference>
<dbReference type="Pfam" id="PF18014">
    <property type="entry name" value="Acetyltransf_18"/>
    <property type="match status" value="1"/>
</dbReference>